<sequence length="316" mass="36162">MGYERSIDSEESLLQEGEVPNRWSEAPSNRRRAWAILLICSNIFIFAISVVFFVKAQHLSYNRNSWLRETSYYSPLWGTDLEKQLKKEDKLTDGSLFQTPNPSKYRNGLRPTEDVDAAWLELEWIRTFPITAADVRGIGKDPELAVKFPASYGFGDDAYIAQLDIFHQLHCLNLLRHIAWGEFDRDGKTAKRPYSDLHWVHVAHCTEILRENLVCSANLDVITFNWKETQDLPFADFNINKKCTNADVLVEWQEKHALATARARNFTRPAGAKEVPIGDEYFRIFGVEKVDLHPGEAHEHAHKGGIRSVDQMGTGT</sequence>
<comment type="subcellular location">
    <subcellularLocation>
        <location evidence="1">Membrane</location>
        <topology evidence="1">Single-pass membrane protein</topology>
    </subcellularLocation>
</comment>
<evidence type="ECO:0000256" key="3">
    <source>
        <dbReference type="ARBA" id="ARBA00022989"/>
    </source>
</evidence>
<name>A0AAE0U4E2_9PEZI</name>
<keyword evidence="3 9" id="KW-1133">Transmembrane helix</keyword>
<proteinExistence type="inferred from homology"/>
<feature type="region of interest" description="Disordered" evidence="8">
    <location>
        <begin position="297"/>
        <end position="316"/>
    </location>
</feature>
<protein>
    <recommendedName>
        <fullName evidence="12">Tat pathway signal sequence</fullName>
    </recommendedName>
</protein>
<gene>
    <name evidence="10" type="ORF">B0H63DRAFT_108703</name>
</gene>
<dbReference type="AlphaFoldDB" id="A0AAE0U4E2"/>
<evidence type="ECO:0000256" key="1">
    <source>
        <dbReference type="ARBA" id="ARBA00004167"/>
    </source>
</evidence>
<dbReference type="Proteomes" id="UP001285441">
    <property type="component" value="Unassembled WGS sequence"/>
</dbReference>
<comment type="similarity">
    <text evidence="7">Belongs to the ustYa family.</text>
</comment>
<comment type="caution">
    <text evidence="10">The sequence shown here is derived from an EMBL/GenBank/DDBJ whole genome shotgun (WGS) entry which is preliminary data.</text>
</comment>
<keyword evidence="6" id="KW-0325">Glycoprotein</keyword>
<keyword evidence="2 9" id="KW-0812">Transmembrane</keyword>
<dbReference type="PANTHER" id="PTHR33365:SF14">
    <property type="entry name" value="TAT PATHWAY SIGNAL SEQUENCE"/>
    <property type="match status" value="1"/>
</dbReference>
<evidence type="ECO:0008006" key="12">
    <source>
        <dbReference type="Google" id="ProtNLM"/>
    </source>
</evidence>
<dbReference type="PANTHER" id="PTHR33365">
    <property type="entry name" value="YALI0B05434P"/>
    <property type="match status" value="1"/>
</dbReference>
<dbReference type="GO" id="GO:0043386">
    <property type="term" value="P:mycotoxin biosynthetic process"/>
    <property type="evidence" value="ECO:0007669"/>
    <property type="project" value="InterPro"/>
</dbReference>
<keyword evidence="4" id="KW-0843">Virulence</keyword>
<accession>A0AAE0U4E2</accession>
<evidence type="ECO:0000256" key="2">
    <source>
        <dbReference type="ARBA" id="ARBA00022692"/>
    </source>
</evidence>
<keyword evidence="5 9" id="KW-0472">Membrane</keyword>
<dbReference type="GO" id="GO:0016020">
    <property type="term" value="C:membrane"/>
    <property type="evidence" value="ECO:0007669"/>
    <property type="project" value="UniProtKB-SubCell"/>
</dbReference>
<reference evidence="10" key="2">
    <citation type="submission" date="2023-06" db="EMBL/GenBank/DDBJ databases">
        <authorList>
            <consortium name="Lawrence Berkeley National Laboratory"/>
            <person name="Haridas S."/>
            <person name="Hensen N."/>
            <person name="Bonometti L."/>
            <person name="Westerberg I."/>
            <person name="Brannstrom I.O."/>
            <person name="Guillou S."/>
            <person name="Cros-Aarteil S."/>
            <person name="Calhoun S."/>
            <person name="Kuo A."/>
            <person name="Mondo S."/>
            <person name="Pangilinan J."/>
            <person name="Riley R."/>
            <person name="LaButti K."/>
            <person name="Andreopoulos B."/>
            <person name="Lipzen A."/>
            <person name="Chen C."/>
            <person name="Yanf M."/>
            <person name="Daum C."/>
            <person name="Ng V."/>
            <person name="Clum A."/>
            <person name="Steindorff A."/>
            <person name="Ohm R."/>
            <person name="Martin F."/>
            <person name="Silar P."/>
            <person name="Natvig D."/>
            <person name="Lalanne C."/>
            <person name="Gautier V."/>
            <person name="Ament-velasquez S.L."/>
            <person name="Kruys A."/>
            <person name="Hutchinson M.I."/>
            <person name="Powell A.J."/>
            <person name="Barry K."/>
            <person name="Miller A.N."/>
            <person name="Grigoriev I.V."/>
            <person name="Debuchy R."/>
            <person name="Gladieux P."/>
            <person name="Thoren M.H."/>
            <person name="Johannesson H."/>
        </authorList>
    </citation>
    <scope>NUCLEOTIDE SEQUENCE</scope>
    <source>
        <strain evidence="10">CBS 232.78</strain>
    </source>
</reference>
<evidence type="ECO:0000256" key="7">
    <source>
        <dbReference type="ARBA" id="ARBA00035112"/>
    </source>
</evidence>
<reference evidence="10" key="1">
    <citation type="journal article" date="2023" name="Mol. Phylogenet. Evol.">
        <title>Genome-scale phylogeny and comparative genomics of the fungal order Sordariales.</title>
        <authorList>
            <person name="Hensen N."/>
            <person name="Bonometti L."/>
            <person name="Westerberg I."/>
            <person name="Brannstrom I.O."/>
            <person name="Guillou S."/>
            <person name="Cros-Aarteil S."/>
            <person name="Calhoun S."/>
            <person name="Haridas S."/>
            <person name="Kuo A."/>
            <person name="Mondo S."/>
            <person name="Pangilinan J."/>
            <person name="Riley R."/>
            <person name="LaButti K."/>
            <person name="Andreopoulos B."/>
            <person name="Lipzen A."/>
            <person name="Chen C."/>
            <person name="Yan M."/>
            <person name="Daum C."/>
            <person name="Ng V."/>
            <person name="Clum A."/>
            <person name="Steindorff A."/>
            <person name="Ohm R.A."/>
            <person name="Martin F."/>
            <person name="Silar P."/>
            <person name="Natvig D.O."/>
            <person name="Lalanne C."/>
            <person name="Gautier V."/>
            <person name="Ament-Velasquez S.L."/>
            <person name="Kruys A."/>
            <person name="Hutchinson M.I."/>
            <person name="Powell A.J."/>
            <person name="Barry K."/>
            <person name="Miller A.N."/>
            <person name="Grigoriev I.V."/>
            <person name="Debuchy R."/>
            <person name="Gladieux P."/>
            <person name="Hiltunen Thoren M."/>
            <person name="Johannesson H."/>
        </authorList>
    </citation>
    <scope>NUCLEOTIDE SEQUENCE</scope>
    <source>
        <strain evidence="10">CBS 232.78</strain>
    </source>
</reference>
<evidence type="ECO:0000256" key="4">
    <source>
        <dbReference type="ARBA" id="ARBA00023026"/>
    </source>
</evidence>
<evidence type="ECO:0000256" key="6">
    <source>
        <dbReference type="ARBA" id="ARBA00023180"/>
    </source>
</evidence>
<organism evidence="10 11">
    <name type="scientific">Podospora didyma</name>
    <dbReference type="NCBI Taxonomy" id="330526"/>
    <lineage>
        <taxon>Eukaryota</taxon>
        <taxon>Fungi</taxon>
        <taxon>Dikarya</taxon>
        <taxon>Ascomycota</taxon>
        <taxon>Pezizomycotina</taxon>
        <taxon>Sordariomycetes</taxon>
        <taxon>Sordariomycetidae</taxon>
        <taxon>Sordariales</taxon>
        <taxon>Podosporaceae</taxon>
        <taxon>Podospora</taxon>
    </lineage>
</organism>
<evidence type="ECO:0000256" key="5">
    <source>
        <dbReference type="ARBA" id="ARBA00023136"/>
    </source>
</evidence>
<dbReference type="InterPro" id="IPR021765">
    <property type="entry name" value="UstYa-like"/>
</dbReference>
<evidence type="ECO:0000256" key="9">
    <source>
        <dbReference type="SAM" id="Phobius"/>
    </source>
</evidence>
<keyword evidence="11" id="KW-1185">Reference proteome</keyword>
<dbReference type="Pfam" id="PF11807">
    <property type="entry name" value="UstYa"/>
    <property type="match status" value="1"/>
</dbReference>
<dbReference type="EMBL" id="JAULSW010000002">
    <property type="protein sequence ID" value="KAK3390220.1"/>
    <property type="molecule type" value="Genomic_DNA"/>
</dbReference>
<evidence type="ECO:0000313" key="11">
    <source>
        <dbReference type="Proteomes" id="UP001285441"/>
    </source>
</evidence>
<feature type="transmembrane region" description="Helical" evidence="9">
    <location>
        <begin position="33"/>
        <end position="54"/>
    </location>
</feature>
<evidence type="ECO:0000256" key="8">
    <source>
        <dbReference type="SAM" id="MobiDB-lite"/>
    </source>
</evidence>
<evidence type="ECO:0000313" key="10">
    <source>
        <dbReference type="EMBL" id="KAK3390220.1"/>
    </source>
</evidence>